<accession>A0A4V6N9E8</accession>
<evidence type="ECO:0000256" key="6">
    <source>
        <dbReference type="ARBA" id="ARBA00022989"/>
    </source>
</evidence>
<comment type="subcellular location">
    <subcellularLocation>
        <location evidence="1">Cell membrane</location>
        <topology evidence="1">Multi-pass membrane protein</topology>
    </subcellularLocation>
    <subcellularLocation>
        <location evidence="8">Membrane</location>
        <topology evidence="8">Multi-pass membrane protein</topology>
    </subcellularLocation>
</comment>
<feature type="transmembrane region" description="Helical" evidence="9">
    <location>
        <begin position="12"/>
        <end position="36"/>
    </location>
</feature>
<keyword evidence="11" id="KW-0969">Cilium</keyword>
<keyword evidence="6 9" id="KW-1133">Transmembrane helix</keyword>
<dbReference type="AlphaFoldDB" id="A0A4V6N9E8"/>
<keyword evidence="7 9" id="KW-0472">Membrane</keyword>
<evidence type="ECO:0000256" key="2">
    <source>
        <dbReference type="ARBA" id="ARBA00022448"/>
    </source>
</evidence>
<comment type="caution">
    <text evidence="11">The sequence shown here is derived from an EMBL/GenBank/DDBJ whole genome shotgun (WGS) entry which is preliminary data.</text>
</comment>
<keyword evidence="12" id="KW-1185">Reference proteome</keyword>
<dbReference type="GO" id="GO:0017038">
    <property type="term" value="P:protein import"/>
    <property type="evidence" value="ECO:0007669"/>
    <property type="project" value="TreeGrafter"/>
</dbReference>
<dbReference type="InterPro" id="IPR050790">
    <property type="entry name" value="ExbB/TolQ_transport"/>
</dbReference>
<organism evidence="11 12">
    <name type="scientific">Paraburkholderia steynii</name>
    <dbReference type="NCBI Taxonomy" id="1245441"/>
    <lineage>
        <taxon>Bacteria</taxon>
        <taxon>Pseudomonadati</taxon>
        <taxon>Pseudomonadota</taxon>
        <taxon>Betaproteobacteria</taxon>
        <taxon>Burkholderiales</taxon>
        <taxon>Burkholderiaceae</taxon>
        <taxon>Paraburkholderia</taxon>
    </lineage>
</organism>
<dbReference type="PANTHER" id="PTHR30625">
    <property type="entry name" value="PROTEIN TOLQ"/>
    <property type="match status" value="1"/>
</dbReference>
<dbReference type="InterPro" id="IPR002898">
    <property type="entry name" value="MotA_ExbB_proton_chnl"/>
</dbReference>
<keyword evidence="5 8" id="KW-0653">Protein transport</keyword>
<comment type="similarity">
    <text evidence="8">Belongs to the exbB/tolQ family.</text>
</comment>
<name>A0A4V6N9E8_9BURK</name>
<keyword evidence="3" id="KW-1003">Cell membrane</keyword>
<keyword evidence="11" id="KW-0966">Cell projection</keyword>
<evidence type="ECO:0000256" key="3">
    <source>
        <dbReference type="ARBA" id="ARBA00022475"/>
    </source>
</evidence>
<protein>
    <submittedName>
        <fullName evidence="11">Flagellar motor protein MotA</fullName>
    </submittedName>
</protein>
<dbReference type="EMBL" id="MWML01000145">
    <property type="protein sequence ID" value="TCG05788.1"/>
    <property type="molecule type" value="Genomic_DNA"/>
</dbReference>
<keyword evidence="4 9" id="KW-0812">Transmembrane</keyword>
<feature type="transmembrane region" description="Helical" evidence="9">
    <location>
        <begin position="111"/>
        <end position="135"/>
    </location>
</feature>
<dbReference type="PANTHER" id="PTHR30625:SF15">
    <property type="entry name" value="BIOPOLYMER TRANSPORT PROTEIN EXBB"/>
    <property type="match status" value="1"/>
</dbReference>
<gene>
    <name evidence="11" type="ORF">BZM27_31115</name>
</gene>
<evidence type="ECO:0000313" key="12">
    <source>
        <dbReference type="Proteomes" id="UP000294200"/>
    </source>
</evidence>
<evidence type="ECO:0000256" key="7">
    <source>
        <dbReference type="ARBA" id="ARBA00023136"/>
    </source>
</evidence>
<feature type="domain" description="MotA/TolQ/ExbB proton channel" evidence="10">
    <location>
        <begin position="73"/>
        <end position="191"/>
    </location>
</feature>
<dbReference type="GO" id="GO:0005886">
    <property type="term" value="C:plasma membrane"/>
    <property type="evidence" value="ECO:0007669"/>
    <property type="project" value="UniProtKB-SubCell"/>
</dbReference>
<evidence type="ECO:0000256" key="4">
    <source>
        <dbReference type="ARBA" id="ARBA00022692"/>
    </source>
</evidence>
<dbReference type="Pfam" id="PF01618">
    <property type="entry name" value="MotA_ExbB"/>
    <property type="match status" value="1"/>
</dbReference>
<sequence length="203" mass="22115">MLRSIIDSSVQSFGLLPLMALIFLAAFAIIIERLIFFSTSVRRGSSLEYDLKQVGRARADDVQKLIHHYQGSVQSELMKSAIELQGQPAEHFEREVEESIMFQMRKLDRNLWVLDTAVTLGPLLGLLGTIIGMIGSFNILGSSGTGDPMAVSGGIAHALIATACGLTIALVGVVALNYLNKRVRMVLLQMDLIKSMLVSRLAA</sequence>
<feature type="transmembrane region" description="Helical" evidence="9">
    <location>
        <begin position="155"/>
        <end position="179"/>
    </location>
</feature>
<proteinExistence type="inferred from homology"/>
<reference evidence="11 12" key="1">
    <citation type="submission" date="2017-02" db="EMBL/GenBank/DDBJ databases">
        <title>Paraburkholderia sophoroidis sp. nov. and Paraburkholderia steynii sp. nov. rhizobial symbionts of the fynbos legume Hypocalyptus sophoroides.</title>
        <authorList>
            <person name="Steenkamp E.T."/>
            <person name="Beukes C.W."/>
            <person name="Van Zyl E."/>
            <person name="Avontuur J."/>
            <person name="Chan W.Y."/>
            <person name="Hassen A."/>
            <person name="Palmer M."/>
            <person name="Mthombeni L."/>
            <person name="Phalane F."/>
            <person name="Sereme K."/>
            <person name="Venter S.N."/>
        </authorList>
    </citation>
    <scope>NUCLEOTIDE SEQUENCE [LARGE SCALE GENOMIC DNA]</scope>
    <source>
        <strain evidence="11 12">HC1.1ba</strain>
    </source>
</reference>
<evidence type="ECO:0000256" key="5">
    <source>
        <dbReference type="ARBA" id="ARBA00022927"/>
    </source>
</evidence>
<evidence type="ECO:0000259" key="10">
    <source>
        <dbReference type="Pfam" id="PF01618"/>
    </source>
</evidence>
<evidence type="ECO:0000256" key="1">
    <source>
        <dbReference type="ARBA" id="ARBA00004651"/>
    </source>
</evidence>
<keyword evidence="11" id="KW-0282">Flagellum</keyword>
<evidence type="ECO:0000256" key="8">
    <source>
        <dbReference type="RuleBase" id="RU004057"/>
    </source>
</evidence>
<keyword evidence="2 8" id="KW-0813">Transport</keyword>
<dbReference type="Proteomes" id="UP000294200">
    <property type="component" value="Unassembled WGS sequence"/>
</dbReference>
<evidence type="ECO:0000313" key="11">
    <source>
        <dbReference type="EMBL" id="TCG05788.1"/>
    </source>
</evidence>
<evidence type="ECO:0000256" key="9">
    <source>
        <dbReference type="SAM" id="Phobius"/>
    </source>
</evidence>